<keyword evidence="1" id="KW-0812">Transmembrane</keyword>
<dbReference type="InterPro" id="IPR025588">
    <property type="entry name" value="YcxB-like_C"/>
</dbReference>
<organism evidence="3 4">
    <name type="scientific">Rapidithrix thailandica</name>
    <dbReference type="NCBI Taxonomy" id="413964"/>
    <lineage>
        <taxon>Bacteria</taxon>
        <taxon>Pseudomonadati</taxon>
        <taxon>Bacteroidota</taxon>
        <taxon>Cytophagia</taxon>
        <taxon>Cytophagales</taxon>
        <taxon>Flammeovirgaceae</taxon>
        <taxon>Rapidithrix</taxon>
    </lineage>
</organism>
<dbReference type="Proteomes" id="UP001403385">
    <property type="component" value="Unassembled WGS sequence"/>
</dbReference>
<dbReference type="AlphaFoldDB" id="A0AAW9S412"/>
<feature type="domain" description="YcxB-like C-terminal" evidence="2">
    <location>
        <begin position="107"/>
        <end position="152"/>
    </location>
</feature>
<evidence type="ECO:0000313" key="3">
    <source>
        <dbReference type="EMBL" id="MEN7547674.1"/>
    </source>
</evidence>
<gene>
    <name evidence="3" type="ORF">AAG747_07135</name>
</gene>
<evidence type="ECO:0000313" key="4">
    <source>
        <dbReference type="Proteomes" id="UP001403385"/>
    </source>
</evidence>
<proteinExistence type="predicted"/>
<evidence type="ECO:0000256" key="1">
    <source>
        <dbReference type="SAM" id="Phobius"/>
    </source>
</evidence>
<reference evidence="3 4" key="1">
    <citation type="submission" date="2024-04" db="EMBL/GenBank/DDBJ databases">
        <title>Novel genus in family Flammeovirgaceae.</title>
        <authorList>
            <person name="Nguyen T.H."/>
            <person name="Vuong T.Q."/>
            <person name="Le H."/>
            <person name="Kim S.-G."/>
        </authorList>
    </citation>
    <scope>NUCLEOTIDE SEQUENCE [LARGE SCALE GENOMIC DNA]</scope>
    <source>
        <strain evidence="3 4">JCM 23209</strain>
    </source>
</reference>
<name>A0AAW9S412_9BACT</name>
<keyword evidence="4" id="KW-1185">Reference proteome</keyword>
<protein>
    <submittedName>
        <fullName evidence="3">YcxB family protein</fullName>
    </submittedName>
</protein>
<dbReference type="Pfam" id="PF14317">
    <property type="entry name" value="YcxB"/>
    <property type="match status" value="1"/>
</dbReference>
<keyword evidence="1" id="KW-1133">Transmembrane helix</keyword>
<accession>A0AAW9S412</accession>
<dbReference type="RefSeq" id="WP_346820461.1">
    <property type="nucleotide sequence ID" value="NZ_JBDKWZ010000003.1"/>
</dbReference>
<dbReference type="EMBL" id="JBDKWZ010000003">
    <property type="protein sequence ID" value="MEN7547674.1"/>
    <property type="molecule type" value="Genomic_DNA"/>
</dbReference>
<evidence type="ECO:0000259" key="2">
    <source>
        <dbReference type="Pfam" id="PF14317"/>
    </source>
</evidence>
<feature type="transmembrane region" description="Helical" evidence="1">
    <location>
        <begin position="27"/>
        <end position="48"/>
    </location>
</feature>
<feature type="transmembrane region" description="Helical" evidence="1">
    <location>
        <begin position="54"/>
        <end position="73"/>
    </location>
</feature>
<sequence>MIIKTKKYKLDPNKYVMLGLKTVMKEYWWAWLVPVAIMFIPLFAASALWWCFGIALTLSILYVLFWLVQFAGASQMEQNKILFQKLGYEIDSRQVMIKLNARQGMPITWDKVQKVEKSKKHYLLVIAKGQFVYLPFEIFRTENDLKFMDTILRRKNLLK</sequence>
<comment type="caution">
    <text evidence="3">The sequence shown here is derived from an EMBL/GenBank/DDBJ whole genome shotgun (WGS) entry which is preliminary data.</text>
</comment>
<keyword evidence="1" id="KW-0472">Membrane</keyword>